<accession>A0ABR2ZGW8</accession>
<evidence type="ECO:0000313" key="3">
    <source>
        <dbReference type="EMBL" id="KAL0060900.1"/>
    </source>
</evidence>
<dbReference type="EMBL" id="JBBXMP010000157">
    <property type="protein sequence ID" value="KAL0060900.1"/>
    <property type="molecule type" value="Genomic_DNA"/>
</dbReference>
<organism evidence="3 4">
    <name type="scientific">Marasmius tenuissimus</name>
    <dbReference type="NCBI Taxonomy" id="585030"/>
    <lineage>
        <taxon>Eukaryota</taxon>
        <taxon>Fungi</taxon>
        <taxon>Dikarya</taxon>
        <taxon>Basidiomycota</taxon>
        <taxon>Agaricomycotina</taxon>
        <taxon>Agaricomycetes</taxon>
        <taxon>Agaricomycetidae</taxon>
        <taxon>Agaricales</taxon>
        <taxon>Marasmiineae</taxon>
        <taxon>Marasmiaceae</taxon>
        <taxon>Marasmius</taxon>
    </lineage>
</organism>
<comment type="caution">
    <text evidence="3">The sequence shown here is derived from an EMBL/GenBank/DDBJ whole genome shotgun (WGS) entry which is preliminary data.</text>
</comment>
<protein>
    <recommendedName>
        <fullName evidence="5">Macrofage activating glycoprotein</fullName>
    </recommendedName>
</protein>
<sequence length="370" mass="39414">MSPGARSILAAIAAVSFSGAFAQDNKFPEVPLNDKRFEYDQIPYQVDTDVGLERGVQYGYNICNSTTAGQESRCQTAIIDSIDDFCLWGPPEPNSVVGDTEGEAVAYCTKPEHGTRLIPRGALQGVQFMKTPDYVQVVGFIDQTQINMQADDWGGEMDPHGADLRGNPMGGLLYSKAWSGDGRFQQVIQWHNFMGAGVFCLKACDPAGANDRRFCEHVFDRIGCKYNAPNNAQNGTFESCSGENQDFPGIYTQDGQVMTYTQPPEELGVITTMPYEPRIPASSECQQFESETLYAALATVNPSGSGPAATSTPTGTPAGGASSSQTTGTTGTTAGTADLSQQTGDENGAHTLSISLVSIISAVLSIAFLS</sequence>
<reference evidence="3 4" key="1">
    <citation type="submission" date="2024-05" db="EMBL/GenBank/DDBJ databases">
        <title>A draft genome resource for the thread blight pathogen Marasmius tenuissimus strain MS-2.</title>
        <authorList>
            <person name="Yulfo-Soto G.E."/>
            <person name="Baruah I.K."/>
            <person name="Amoako-Attah I."/>
            <person name="Bukari Y."/>
            <person name="Meinhardt L.W."/>
            <person name="Bailey B.A."/>
            <person name="Cohen S.P."/>
        </authorList>
    </citation>
    <scope>NUCLEOTIDE SEQUENCE [LARGE SCALE GENOMIC DNA]</scope>
    <source>
        <strain evidence="3 4">MS-2</strain>
    </source>
</reference>
<keyword evidence="2" id="KW-0732">Signal</keyword>
<gene>
    <name evidence="3" type="ORF">AAF712_012293</name>
</gene>
<feature type="compositionally biased region" description="Low complexity" evidence="1">
    <location>
        <begin position="302"/>
        <end position="337"/>
    </location>
</feature>
<feature type="signal peptide" evidence="2">
    <location>
        <begin position="1"/>
        <end position="22"/>
    </location>
</feature>
<dbReference type="Proteomes" id="UP001437256">
    <property type="component" value="Unassembled WGS sequence"/>
</dbReference>
<feature type="chain" id="PRO_5045403475" description="Macrofage activating glycoprotein" evidence="2">
    <location>
        <begin position="23"/>
        <end position="370"/>
    </location>
</feature>
<evidence type="ECO:0000256" key="1">
    <source>
        <dbReference type="SAM" id="MobiDB-lite"/>
    </source>
</evidence>
<evidence type="ECO:0000256" key="2">
    <source>
        <dbReference type="SAM" id="SignalP"/>
    </source>
</evidence>
<feature type="region of interest" description="Disordered" evidence="1">
    <location>
        <begin position="302"/>
        <end position="344"/>
    </location>
</feature>
<proteinExistence type="predicted"/>
<name>A0ABR2ZGW8_9AGAR</name>
<evidence type="ECO:0000313" key="4">
    <source>
        <dbReference type="Proteomes" id="UP001437256"/>
    </source>
</evidence>
<keyword evidence="4" id="KW-1185">Reference proteome</keyword>
<evidence type="ECO:0008006" key="5">
    <source>
        <dbReference type="Google" id="ProtNLM"/>
    </source>
</evidence>